<dbReference type="Ensembl" id="ENSMFAT00000088195.1">
    <property type="protein sequence ID" value="ENSMFAP00000046933.1"/>
    <property type="gene ID" value="ENSMFAG00000003806.2"/>
</dbReference>
<dbReference type="Proteomes" id="UP000233100">
    <property type="component" value="Chromosome 19"/>
</dbReference>
<keyword evidence="3" id="KW-1185">Reference proteome</keyword>
<organism evidence="2 3">
    <name type="scientific">Macaca fascicularis</name>
    <name type="common">Crab-eating macaque</name>
    <name type="synonym">Cynomolgus monkey</name>
    <dbReference type="NCBI Taxonomy" id="9541"/>
    <lineage>
        <taxon>Eukaryota</taxon>
        <taxon>Metazoa</taxon>
        <taxon>Chordata</taxon>
        <taxon>Craniata</taxon>
        <taxon>Vertebrata</taxon>
        <taxon>Euteleostomi</taxon>
        <taxon>Mammalia</taxon>
        <taxon>Eutheria</taxon>
        <taxon>Euarchontoglires</taxon>
        <taxon>Primates</taxon>
        <taxon>Haplorrhini</taxon>
        <taxon>Catarrhini</taxon>
        <taxon>Cercopithecidae</taxon>
        <taxon>Cercopithecinae</taxon>
        <taxon>Macaca</taxon>
    </lineage>
</organism>
<proteinExistence type="predicted"/>
<sequence length="313" mass="34785">HDLLLSRLWQKYPSGIQVLPLLWKFSAHRGGACGVRNLCQFTCVILPSQPGLPCLEEIYVQPACLAPAGSKRGLNSSFETSPKKVKWSSTVTSPRLSLFSDGDSSESEDTLSSSERSKGSGSRPPTPKSSPQKTRKSPQKTSCSPQKTKQSPQKTSCSPQTLKRSPQTLKRSRVTTSLEALPTGTVLTDKSGRQWKLKFLQTRDDQGILYEAAPTSTLAYDSELQKQKFSLKLSTSGRSCTRPRNWPSLPAWVSVFTRTNTGSWCYPAWGGAFSRPWMSAQSMCCQRGLCCRWPAGCWMPWSSSMRMSMFMEM</sequence>
<name>A0A7N9CC97_MACFA</name>
<protein>
    <submittedName>
        <fullName evidence="2">VRK serine/threonine kinase 3</fullName>
    </submittedName>
</protein>
<reference evidence="2" key="2">
    <citation type="submission" date="2025-08" db="UniProtKB">
        <authorList>
            <consortium name="Ensembl"/>
        </authorList>
    </citation>
    <scope>IDENTIFICATION</scope>
</reference>
<dbReference type="Gene3D" id="3.30.200.20">
    <property type="entry name" value="Phosphorylase Kinase, domain 1"/>
    <property type="match status" value="1"/>
</dbReference>
<feature type="region of interest" description="Disordered" evidence="1">
    <location>
        <begin position="98"/>
        <end position="174"/>
    </location>
</feature>
<feature type="compositionally biased region" description="Low complexity" evidence="1">
    <location>
        <begin position="110"/>
        <end position="123"/>
    </location>
</feature>
<evidence type="ECO:0000313" key="2">
    <source>
        <dbReference type="Ensembl" id="ENSMFAP00000046933.1"/>
    </source>
</evidence>
<gene>
    <name evidence="2" type="primary">VRK3</name>
</gene>
<dbReference type="AlphaFoldDB" id="A0A7N9CC97"/>
<dbReference type="Bgee" id="ENSMFAG00000003806">
    <property type="expression patterns" value="Expressed in skeletal muscle tissue and 13 other cell types or tissues"/>
</dbReference>
<reference evidence="2" key="3">
    <citation type="submission" date="2025-09" db="UniProtKB">
        <authorList>
            <consortium name="Ensembl"/>
        </authorList>
    </citation>
    <scope>IDENTIFICATION</scope>
</reference>
<reference evidence="2 3" key="1">
    <citation type="submission" date="2013-03" db="EMBL/GenBank/DDBJ databases">
        <authorList>
            <person name="Warren W."/>
            <person name="Wilson R.K."/>
        </authorList>
    </citation>
    <scope>NUCLEOTIDE SEQUENCE</scope>
</reference>
<feature type="compositionally biased region" description="Polar residues" evidence="1">
    <location>
        <begin position="139"/>
        <end position="174"/>
    </location>
</feature>
<accession>A0A7N9CC97</accession>
<evidence type="ECO:0000256" key="1">
    <source>
        <dbReference type="SAM" id="MobiDB-lite"/>
    </source>
</evidence>
<dbReference type="GeneTree" id="ENSGT00940000158111"/>
<evidence type="ECO:0000313" key="3">
    <source>
        <dbReference type="Proteomes" id="UP000233100"/>
    </source>
</evidence>